<dbReference type="Gene3D" id="2.60.40.10">
    <property type="entry name" value="Immunoglobulins"/>
    <property type="match status" value="4"/>
</dbReference>
<evidence type="ECO:0000256" key="4">
    <source>
        <dbReference type="ARBA" id="ARBA00022837"/>
    </source>
</evidence>
<keyword evidence="4" id="KW-0106">Calcium</keyword>
<protein>
    <recommendedName>
        <fullName evidence="5">CARDB domain-containing protein</fullName>
    </recommendedName>
</protein>
<dbReference type="Proteomes" id="UP000229335">
    <property type="component" value="Unassembled WGS sequence"/>
</dbReference>
<dbReference type="EMBL" id="PFAS01000014">
    <property type="protein sequence ID" value="PIT94026.1"/>
    <property type="molecule type" value="Genomic_DNA"/>
</dbReference>
<proteinExistence type="predicted"/>
<dbReference type="Pfam" id="PF07705">
    <property type="entry name" value="CARDB"/>
    <property type="match status" value="3"/>
</dbReference>
<feature type="domain" description="CARDB" evidence="5">
    <location>
        <begin position="273"/>
        <end position="384"/>
    </location>
</feature>
<feature type="domain" description="CARDB" evidence="5">
    <location>
        <begin position="158"/>
        <end position="261"/>
    </location>
</feature>
<evidence type="ECO:0000256" key="1">
    <source>
        <dbReference type="ARBA" id="ARBA00004613"/>
    </source>
</evidence>
<keyword evidence="3" id="KW-0732">Signal</keyword>
<accession>A0A2M6WMP5</accession>
<comment type="subcellular location">
    <subcellularLocation>
        <location evidence="1">Secreted</location>
    </subcellularLocation>
</comment>
<dbReference type="AlphaFoldDB" id="A0A2M6WMP5"/>
<evidence type="ECO:0000313" key="6">
    <source>
        <dbReference type="EMBL" id="PIT94026.1"/>
    </source>
</evidence>
<evidence type="ECO:0000313" key="7">
    <source>
        <dbReference type="Proteomes" id="UP000229335"/>
    </source>
</evidence>
<dbReference type="InterPro" id="IPR003961">
    <property type="entry name" value="FN3_dom"/>
</dbReference>
<dbReference type="CDD" id="cd00063">
    <property type="entry name" value="FN3"/>
    <property type="match status" value="1"/>
</dbReference>
<name>A0A2M6WMP5_9BACT</name>
<evidence type="ECO:0000256" key="3">
    <source>
        <dbReference type="ARBA" id="ARBA00022729"/>
    </source>
</evidence>
<keyword evidence="2" id="KW-0964">Secreted</keyword>
<feature type="domain" description="CARDB" evidence="5">
    <location>
        <begin position="34"/>
        <end position="143"/>
    </location>
</feature>
<dbReference type="InterPro" id="IPR059100">
    <property type="entry name" value="TSP3_bac"/>
</dbReference>
<comment type="caution">
    <text evidence="6">The sequence shown here is derived from an EMBL/GenBank/DDBJ whole genome shotgun (WGS) entry which is preliminary data.</text>
</comment>
<gene>
    <name evidence="6" type="ORF">COU00_01015</name>
</gene>
<dbReference type="InterPro" id="IPR011635">
    <property type="entry name" value="CARDB"/>
</dbReference>
<dbReference type="InterPro" id="IPR013783">
    <property type="entry name" value="Ig-like_fold"/>
</dbReference>
<evidence type="ECO:0000259" key="5">
    <source>
        <dbReference type="Pfam" id="PF07705"/>
    </source>
</evidence>
<reference evidence="7" key="1">
    <citation type="submission" date="2017-09" db="EMBL/GenBank/DDBJ databases">
        <title>Depth-based differentiation of microbial function through sediment-hosted aquifers and enrichment of novel symbionts in the deep terrestrial subsurface.</title>
        <authorList>
            <person name="Probst A.J."/>
            <person name="Ladd B."/>
            <person name="Jarett J.K."/>
            <person name="Geller-Mcgrath D.E."/>
            <person name="Sieber C.M.K."/>
            <person name="Emerson J.B."/>
            <person name="Anantharaman K."/>
            <person name="Thomas B.C."/>
            <person name="Malmstrom R."/>
            <person name="Stieglmeier M."/>
            <person name="Klingl A."/>
            <person name="Woyke T."/>
            <person name="Ryan C.M."/>
            <person name="Banfield J.F."/>
        </authorList>
    </citation>
    <scope>NUCLEOTIDE SEQUENCE [LARGE SCALE GENOMIC DNA]</scope>
</reference>
<organism evidence="6 7">
    <name type="scientific">Candidatus Falkowbacteria bacterium CG10_big_fil_rev_8_21_14_0_10_43_11</name>
    <dbReference type="NCBI Taxonomy" id="1974568"/>
    <lineage>
        <taxon>Bacteria</taxon>
        <taxon>Candidatus Falkowiibacteriota</taxon>
    </lineage>
</organism>
<evidence type="ECO:0000256" key="2">
    <source>
        <dbReference type="ARBA" id="ARBA00022525"/>
    </source>
</evidence>
<dbReference type="Pfam" id="PF18884">
    <property type="entry name" value="TSP3_bac"/>
    <property type="match status" value="2"/>
</dbReference>
<sequence>MFSSNKFLKVGAMFLMVVFLFGGKITKAAETYYDLSPAEILITPDNPVIDKNFTITVKVKNAGTKNIDSLIGLTDFKYKFNNFSVVKSTLPAPTLTSVTKPGEYLYYYFEGGFNASGEAVLEFTADNNNELAESNENNNAITKKINVLLSRYDLLLEDIIVSPAGPAVNQKSIITVKAKNNGVAGLFDNAGLNNIRFNFANFSSEDTVYPNATLSNIIKAGEYFYYTFTGKFTKAGEALLTFSLDDTEQLTEQNETNNYKEKKATVKEKEAIDLTAEKISLNIKEPIINERMEITVTVANRGGTSLTNAAGLESDAVLANFPYFEIASTTHDIYPSIANPLDPNEIFKYGYIGQFNRAGDHNLIFGVDKNIKVAEINKNNNSTSTIIKIFADKTERDDFKITDIRAEIISSTSVMVVWKTDKPTIGKVSYRQGAYQTDQEASSSGEQTSHAVTLSKLAPNRVYDYKIIAAKASVTKISNYQNFSTPTNDAVIATTEPKVLVELEKKTLAASWSTNLKATGAIYYRHSGEINYKKAAVEVLSLHHEIKLENLAGGEYDYWLNSTSSAGTVWFSPVSAFTIPILIASTTASTTTDKVLMVPPAVSTISGNNQPSSAIDIKNNNLYQSLRGKIILKVESAGEAYYVNPQNKQMYFLNRPADAYKVMRNQGTGISNKNLAKIPVGLVAASGADTDNDGLADILEEALETDKNKQDTDGDGYTDKQELQSDYSPFASGGIKLTIDSNFSNAQKGKILLQVEGRGEAWYVNPADGRRYFLGRPADAFQVMRLLGTGVSNNNFSALQSK</sequence>